<dbReference type="Pfam" id="PF22816">
    <property type="entry name" value="CatAgl_D2"/>
    <property type="match status" value="1"/>
</dbReference>
<dbReference type="AlphaFoldDB" id="S9NYI1"/>
<dbReference type="CDD" id="cd14490">
    <property type="entry name" value="CBM6-CBM35-CBM36_like_1"/>
    <property type="match status" value="1"/>
</dbReference>
<gene>
    <name evidence="3" type="ORF">D187_007034</name>
</gene>
<evidence type="ECO:0000259" key="1">
    <source>
        <dbReference type="Pfam" id="PF22815"/>
    </source>
</evidence>
<dbReference type="eggNOG" id="COG5434">
    <property type="taxonomic scope" value="Bacteria"/>
</dbReference>
<feature type="domain" description="CBM6/CBM35/CBM36-like 1" evidence="1">
    <location>
        <begin position="71"/>
        <end position="231"/>
    </location>
</feature>
<keyword evidence="4" id="KW-1185">Reference proteome</keyword>
<dbReference type="EMBL" id="ANAH02000064">
    <property type="protein sequence ID" value="EPX57280.1"/>
    <property type="molecule type" value="Genomic_DNA"/>
</dbReference>
<dbReference type="Pfam" id="PF22815">
    <property type="entry name" value="CatAgl_D1"/>
    <property type="match status" value="1"/>
</dbReference>
<accession>S9NYI1</accession>
<organism evidence="3 4">
    <name type="scientific">Cystobacter fuscus (strain ATCC 25194 / DSM 2262 / NBRC 100088 / M29)</name>
    <dbReference type="NCBI Taxonomy" id="1242864"/>
    <lineage>
        <taxon>Bacteria</taxon>
        <taxon>Pseudomonadati</taxon>
        <taxon>Myxococcota</taxon>
        <taxon>Myxococcia</taxon>
        <taxon>Myxococcales</taxon>
        <taxon>Cystobacterineae</taxon>
        <taxon>Archangiaceae</taxon>
        <taxon>Cystobacter</taxon>
    </lineage>
</organism>
<proteinExistence type="predicted"/>
<dbReference type="SUPFAM" id="SSF51126">
    <property type="entry name" value="Pectin lyase-like"/>
    <property type="match status" value="1"/>
</dbReference>
<dbReference type="InterPro" id="IPR033801">
    <property type="entry name" value="CBM6-CBM35-CBM36-like_1"/>
</dbReference>
<comment type="caution">
    <text evidence="3">The sequence shown here is derived from an EMBL/GenBank/DDBJ whole genome shotgun (WGS) entry which is preliminary data.</text>
</comment>
<protein>
    <submittedName>
        <fullName evidence="3">Secreted glycosyl hydrolase</fullName>
    </submittedName>
</protein>
<feature type="domain" description="Alpha-1,3-glucanase catalytic" evidence="2">
    <location>
        <begin position="260"/>
        <end position="600"/>
    </location>
</feature>
<dbReference type="SMART" id="SM00710">
    <property type="entry name" value="PbH1"/>
    <property type="match status" value="7"/>
</dbReference>
<dbReference type="InterPro" id="IPR055149">
    <property type="entry name" value="Agl_cat_D2"/>
</dbReference>
<dbReference type="InterPro" id="IPR006626">
    <property type="entry name" value="PbH1"/>
</dbReference>
<reference evidence="3" key="1">
    <citation type="submission" date="2013-05" db="EMBL/GenBank/DDBJ databases">
        <title>Genome assembly of Cystobacter fuscus DSM 2262.</title>
        <authorList>
            <person name="Sharma G."/>
            <person name="Khatri I."/>
            <person name="Kaur C."/>
            <person name="Mayilraj S."/>
            <person name="Subramanian S."/>
        </authorList>
    </citation>
    <scope>NUCLEOTIDE SEQUENCE [LARGE SCALE GENOMIC DNA]</scope>
    <source>
        <strain evidence="3">DSM 2262</strain>
    </source>
</reference>
<name>S9NYI1_CYSF2</name>
<evidence type="ECO:0000313" key="4">
    <source>
        <dbReference type="Proteomes" id="UP000011682"/>
    </source>
</evidence>
<keyword evidence="3" id="KW-0378">Hydrolase</keyword>
<sequence>MEVSDLPSGFALRVKGEEFNKDGHSSMKRNTRVEPRPAPFHARLTVGLLALCLGSGACSDSTDATGRRGANVPWTEYEAEDGKTNAMVLGPNRTRYDQAFIEAEAIGRKAVRLDKTGDYVAITAKKAANSIVVRLSIPDSPEGGGIDSTLGLYVNGQRVKTLEVTSRYSWVYGGEVLRTPNTPSAGEPHAFFDETRALLEPIPAGAEVKLQKDAQDTAAFYVIDLIDLEQVAAPLEKPADLVSVTEYGALPDDNVDDGEAIQNAIDAAVGEGKKGLWIPRGTYLVNEVKQGQLGLSLKGIEIRGAGMWYTQLKGAKATFYCWGEGGCRFSDFSILGEVDFRDDDIPNNGFNGGVGKNTSIENVWVEHVKVGFWCGTDADPYGTDGLVVRHSRFRNLYADGINLANGTRNSVVEHCHFRNTGDDAMAMWSNKGAGDPASHDNVYRYNTVQMPWRANCFALYGGYNNTIEKSVCEDVLTYSGLLIDNEFDAHPFAPTTTLEDISLIRAGGPMFGGNHGALRFYTRQGPVNDITAKNIDIFDSTFAGIQFQNHPDSQGATFSNILLENVFVTGSRTYGLEVIDGAGGRASFEDVVVKDSGKGALHAPGVPALFFDKRSGNMGW</sequence>
<dbReference type="Proteomes" id="UP000011682">
    <property type="component" value="Unassembled WGS sequence"/>
</dbReference>
<evidence type="ECO:0000313" key="3">
    <source>
        <dbReference type="EMBL" id="EPX57280.1"/>
    </source>
</evidence>
<dbReference type="InterPro" id="IPR012334">
    <property type="entry name" value="Pectin_lyas_fold"/>
</dbReference>
<evidence type="ECO:0000259" key="2">
    <source>
        <dbReference type="Pfam" id="PF22816"/>
    </source>
</evidence>
<dbReference type="Gene3D" id="2.160.20.10">
    <property type="entry name" value="Single-stranded right-handed beta-helix, Pectin lyase-like"/>
    <property type="match status" value="1"/>
</dbReference>
<dbReference type="GO" id="GO:0016787">
    <property type="term" value="F:hydrolase activity"/>
    <property type="evidence" value="ECO:0007669"/>
    <property type="project" value="UniProtKB-KW"/>
</dbReference>
<dbReference type="InterPro" id="IPR011050">
    <property type="entry name" value="Pectin_lyase_fold/virulence"/>
</dbReference>